<protein>
    <submittedName>
        <fullName evidence="2">Uncharacterized protein</fullName>
    </submittedName>
</protein>
<dbReference type="AlphaFoldDB" id="A0A2B7X6M8"/>
<feature type="chain" id="PRO_5013197023" evidence="1">
    <location>
        <begin position="19"/>
        <end position="140"/>
    </location>
</feature>
<dbReference type="OrthoDB" id="5378741at2759"/>
<evidence type="ECO:0000313" key="3">
    <source>
        <dbReference type="Proteomes" id="UP000224080"/>
    </source>
</evidence>
<keyword evidence="1" id="KW-0732">Signal</keyword>
<sequence>MKCFSILVALVLSALTLATHIDNGWDDDSPAVAARGALSPRRGIWRPRKNQFCDIVRVKTEVDCWRLPQHGGAGNRKVKSLKGTRMNVEFSCYVDCENVGGNKSWDYAVNHKCYIPGYYTDRSCSRKRLGKCPWYKKDKC</sequence>
<reference evidence="2 3" key="1">
    <citation type="submission" date="2017-10" db="EMBL/GenBank/DDBJ databases">
        <title>Comparative genomics in systemic dimorphic fungi from Ajellomycetaceae.</title>
        <authorList>
            <person name="Munoz J.F."/>
            <person name="Mcewen J.G."/>
            <person name="Clay O.K."/>
            <person name="Cuomo C.A."/>
        </authorList>
    </citation>
    <scope>NUCLEOTIDE SEQUENCE [LARGE SCALE GENOMIC DNA]</scope>
    <source>
        <strain evidence="2 3">UAMH130</strain>
    </source>
</reference>
<name>A0A2B7X6M8_9EURO</name>
<evidence type="ECO:0000256" key="1">
    <source>
        <dbReference type="SAM" id="SignalP"/>
    </source>
</evidence>
<keyword evidence="3" id="KW-1185">Reference proteome</keyword>
<evidence type="ECO:0000313" key="2">
    <source>
        <dbReference type="EMBL" id="PGH07314.1"/>
    </source>
</evidence>
<dbReference type="Proteomes" id="UP000224080">
    <property type="component" value="Unassembled WGS sequence"/>
</dbReference>
<gene>
    <name evidence="2" type="ORF">GX51_01858</name>
</gene>
<proteinExistence type="predicted"/>
<accession>A0A2B7X6M8</accession>
<feature type="signal peptide" evidence="1">
    <location>
        <begin position="1"/>
        <end position="18"/>
    </location>
</feature>
<organism evidence="2 3">
    <name type="scientific">Blastomyces parvus</name>
    <dbReference type="NCBI Taxonomy" id="2060905"/>
    <lineage>
        <taxon>Eukaryota</taxon>
        <taxon>Fungi</taxon>
        <taxon>Dikarya</taxon>
        <taxon>Ascomycota</taxon>
        <taxon>Pezizomycotina</taxon>
        <taxon>Eurotiomycetes</taxon>
        <taxon>Eurotiomycetidae</taxon>
        <taxon>Onygenales</taxon>
        <taxon>Ajellomycetaceae</taxon>
        <taxon>Blastomyces</taxon>
    </lineage>
</organism>
<comment type="caution">
    <text evidence="2">The sequence shown here is derived from an EMBL/GenBank/DDBJ whole genome shotgun (WGS) entry which is preliminary data.</text>
</comment>
<dbReference type="EMBL" id="PDNC01000015">
    <property type="protein sequence ID" value="PGH07314.1"/>
    <property type="molecule type" value="Genomic_DNA"/>
</dbReference>